<dbReference type="Proteomes" id="UP000806522">
    <property type="component" value="Unassembled WGS sequence"/>
</dbReference>
<accession>A0A9D5S943</accession>
<gene>
    <name evidence="1" type="ORF">E7101_12875</name>
</gene>
<evidence type="ECO:0000313" key="1">
    <source>
        <dbReference type="EMBL" id="MBE6271819.1"/>
    </source>
</evidence>
<sequence length="298" mass="34873">MQYNKPAITLTQQIQTLKQRGLIINDEAYAERLLGSIGYFRLAQYWRVLEADKVNHTFKPNSTFEKVLALYNFDKELKILIFSALQTIEVVMRAKVIYHFSMKHGAFWFMDEKLADKKSSFDENLEKLRAEVSRSYEDFIKDHTLKYDTPEIPPAWKTLEVASFGTLSKLFRNFNDPEVKKKVADDFNIPGYKFLRSWMKCLTVVRNSCAHHARLWNQRFPFAPMLPSKRMPAAWISQVPTATKSLYSHLCCLVYWMNSIEPGNLFVTDFKNLLTKYPNIDPSAMGFPRGWQSEPLWQ</sequence>
<dbReference type="PIRSF" id="PIRSF034934">
    <property type="entry name" value="AbiF_AbiD"/>
    <property type="match status" value="1"/>
</dbReference>
<evidence type="ECO:0000313" key="2">
    <source>
        <dbReference type="Proteomes" id="UP000806522"/>
    </source>
</evidence>
<dbReference type="Pfam" id="PF07751">
    <property type="entry name" value="Abi_2"/>
    <property type="match status" value="1"/>
</dbReference>
<comment type="caution">
    <text evidence="1">The sequence shown here is derived from an EMBL/GenBank/DDBJ whole genome shotgun (WGS) entry which is preliminary data.</text>
</comment>
<reference evidence="1" key="1">
    <citation type="submission" date="2019-04" db="EMBL/GenBank/DDBJ databases">
        <title>Evolution of Biomass-Degrading Anaerobic Consortia Revealed by Metagenomics.</title>
        <authorList>
            <person name="Peng X."/>
        </authorList>
    </citation>
    <scope>NUCLEOTIDE SEQUENCE</scope>
    <source>
        <strain evidence="1">SIG140</strain>
    </source>
</reference>
<dbReference type="InterPro" id="IPR017034">
    <property type="entry name" value="Abi_system_AbiD/AbiF"/>
</dbReference>
<organism evidence="1 2">
    <name type="scientific">Xylanibacter ruminicola</name>
    <name type="common">Prevotella ruminicola</name>
    <dbReference type="NCBI Taxonomy" id="839"/>
    <lineage>
        <taxon>Bacteria</taxon>
        <taxon>Pseudomonadati</taxon>
        <taxon>Bacteroidota</taxon>
        <taxon>Bacteroidia</taxon>
        <taxon>Bacteroidales</taxon>
        <taxon>Prevotellaceae</taxon>
        <taxon>Xylanibacter</taxon>
    </lineage>
</organism>
<dbReference type="EMBL" id="SUYC01000017">
    <property type="protein sequence ID" value="MBE6271819.1"/>
    <property type="molecule type" value="Genomic_DNA"/>
</dbReference>
<name>A0A9D5S943_XYLRU</name>
<dbReference type="InterPro" id="IPR011664">
    <property type="entry name" value="Abi_system_AbiD/AbiF-like"/>
</dbReference>
<proteinExistence type="predicted"/>
<dbReference type="AlphaFoldDB" id="A0A9D5S943"/>
<protein>
    <submittedName>
        <fullName evidence="1">Abi family protein</fullName>
    </submittedName>
</protein>